<evidence type="ECO:0000259" key="1">
    <source>
        <dbReference type="Pfam" id="PF00899"/>
    </source>
</evidence>
<gene>
    <name evidence="2" type="ORF">N9R04_06035</name>
</gene>
<evidence type="ECO:0000313" key="3">
    <source>
        <dbReference type="Proteomes" id="UP001209553"/>
    </source>
</evidence>
<dbReference type="RefSeq" id="WP_262855823.1">
    <property type="nucleotide sequence ID" value="NZ_JAOPKZ010000009.1"/>
</dbReference>
<reference evidence="2 3" key="1">
    <citation type="journal article" date="2023" name="Int. J. Syst. Evol. Microbiol.">
        <title>Streptococcus sciuri sp. nov., Staphylococcus marylandisciuri sp. nov. and Staphylococcus americanisciuri sp. nov., isolated from faeces of eastern grey squirrel (Sciurus carolinensis).</title>
        <authorList>
            <person name="Volokhov D.V."/>
            <person name="Zagorodnyaya T.A."/>
            <person name="Furtak V.A."/>
            <person name="Nattanmai G."/>
            <person name="Randall L."/>
            <person name="Jose S."/>
            <person name="Gao Y."/>
            <person name="Eisenberg T."/>
            <person name="Delmonte P."/>
            <person name="Blom J."/>
            <person name="Mitchell K.K."/>
        </authorList>
    </citation>
    <scope>NUCLEOTIDE SEQUENCE [LARGE SCALE GENOMIC DNA]</scope>
    <source>
        <strain evidence="2 3">SQ8-PEA</strain>
    </source>
</reference>
<proteinExistence type="predicted"/>
<dbReference type="CDD" id="cd00757">
    <property type="entry name" value="ThiF_MoeB_HesA_family"/>
    <property type="match status" value="1"/>
</dbReference>
<keyword evidence="2" id="KW-0808">Transferase</keyword>
<accession>A0ABT2QQL1</accession>
<dbReference type="InterPro" id="IPR035985">
    <property type="entry name" value="Ubiquitin-activating_enz"/>
</dbReference>
<dbReference type="Gene3D" id="3.40.50.720">
    <property type="entry name" value="NAD(P)-binding Rossmann-like Domain"/>
    <property type="match status" value="1"/>
</dbReference>
<dbReference type="PANTHER" id="PTHR10953">
    <property type="entry name" value="UBIQUITIN-ACTIVATING ENZYME E1"/>
    <property type="match status" value="1"/>
</dbReference>
<dbReference type="Pfam" id="PF00899">
    <property type="entry name" value="ThiF"/>
    <property type="match status" value="1"/>
</dbReference>
<comment type="caution">
    <text evidence="2">The sequence shown here is derived from an EMBL/GenBank/DDBJ whole genome shotgun (WGS) entry which is preliminary data.</text>
</comment>
<organism evidence="2 3">
    <name type="scientific">Staphylococcus marylandisciuri</name>
    <dbReference type="NCBI Taxonomy" id="2981529"/>
    <lineage>
        <taxon>Bacteria</taxon>
        <taxon>Bacillati</taxon>
        <taxon>Bacillota</taxon>
        <taxon>Bacilli</taxon>
        <taxon>Bacillales</taxon>
        <taxon>Staphylococcaceae</taxon>
        <taxon>Staphylococcus</taxon>
    </lineage>
</organism>
<dbReference type="GO" id="GO:0016779">
    <property type="term" value="F:nucleotidyltransferase activity"/>
    <property type="evidence" value="ECO:0007669"/>
    <property type="project" value="UniProtKB-KW"/>
</dbReference>
<keyword evidence="3" id="KW-1185">Reference proteome</keyword>
<dbReference type="PANTHER" id="PTHR10953:SF102">
    <property type="entry name" value="ADENYLYLTRANSFERASE AND SULFURTRANSFERASE MOCS3"/>
    <property type="match status" value="1"/>
</dbReference>
<dbReference type="InterPro" id="IPR000594">
    <property type="entry name" value="ThiF_NAD_FAD-bd"/>
</dbReference>
<keyword evidence="2" id="KW-0548">Nucleotidyltransferase</keyword>
<sequence length="332" mass="37359">MTRYARQARFNEFGEVGQEHLSAMHVLIIGAGALGSHTAEMLVRMGVNHLTVIDMDIVELSNLHRQAVYDEEDVSALLPKVEALKEKLRRVNSSVQVDALYEEVTNTNMLELLERVQPDIIMDGMDNFKMRYLINEAAIQTGIPWIYGAVVGSKGSVYAFDHTGPCLKCLFGSMPETAESCAINGILPPVVQQVASIQVSELLRYASTKGFSKLLITVDSFDMQFKTLNVDALKNADCEICTHYNYQLLNQNEHSPIEDLCGDATRFRFNPQAFDYANLIPGTLYKSNSFAKMIRYEDYTFTLFKDGRMNVHGLTENSEAKKLYDLILKSLK</sequence>
<dbReference type="SUPFAM" id="SSF69572">
    <property type="entry name" value="Activating enzymes of the ubiquitin-like proteins"/>
    <property type="match status" value="1"/>
</dbReference>
<name>A0ABT2QQL1_9STAP</name>
<evidence type="ECO:0000313" key="2">
    <source>
        <dbReference type="EMBL" id="MCU5746275.1"/>
    </source>
</evidence>
<dbReference type="InterPro" id="IPR045886">
    <property type="entry name" value="ThiF/MoeB/HesA"/>
</dbReference>
<dbReference type="Proteomes" id="UP001209553">
    <property type="component" value="Unassembled WGS sequence"/>
</dbReference>
<protein>
    <submittedName>
        <fullName evidence="2">ThiF family adenylyltransferase</fullName>
    </submittedName>
</protein>
<dbReference type="EMBL" id="JAOPKZ010000009">
    <property type="protein sequence ID" value="MCU5746275.1"/>
    <property type="molecule type" value="Genomic_DNA"/>
</dbReference>
<feature type="domain" description="THIF-type NAD/FAD binding fold" evidence="1">
    <location>
        <begin position="4"/>
        <end position="239"/>
    </location>
</feature>